<dbReference type="AlphaFoldDB" id="A0A4T0FWA3"/>
<accession>A0A4T0FWA3</accession>
<proteinExistence type="inferred from homology"/>
<evidence type="ECO:0000259" key="26">
    <source>
        <dbReference type="PROSITE" id="PS50975"/>
    </source>
</evidence>
<evidence type="ECO:0000256" key="17">
    <source>
        <dbReference type="ARBA" id="ARBA00029388"/>
    </source>
</evidence>
<feature type="region of interest" description="Disordered" evidence="25">
    <location>
        <begin position="225"/>
        <end position="247"/>
    </location>
</feature>
<dbReference type="InterPro" id="IPR036676">
    <property type="entry name" value="PurM-like_C_sf"/>
</dbReference>
<keyword evidence="16" id="KW-0511">Multifunctional enzyme</keyword>
<comment type="pathway">
    <text evidence="3">Purine metabolism; IMP biosynthesis via de novo pathway; N(1)-(5-phospho-D-ribosyl)glycinamide from 5-phospho-alpha-D-ribose 1-diphosphate: step 2/2.</text>
</comment>
<evidence type="ECO:0000256" key="3">
    <source>
        <dbReference type="ARBA" id="ARBA00005174"/>
    </source>
</evidence>
<evidence type="ECO:0000256" key="23">
    <source>
        <dbReference type="ARBA" id="ARBA00049057"/>
    </source>
</evidence>
<dbReference type="Gene3D" id="3.30.1330.10">
    <property type="entry name" value="PurM-like, N-terminal domain"/>
    <property type="match status" value="1"/>
</dbReference>
<evidence type="ECO:0000256" key="21">
    <source>
        <dbReference type="ARBA" id="ARBA00033093"/>
    </source>
</evidence>
<comment type="catalytic activity">
    <reaction evidence="23">
        <text>2-formamido-N(1)-(5-O-phospho-beta-D-ribosyl)acetamidine + ATP = 5-amino-1-(5-phospho-beta-D-ribosyl)imidazole + ADP + phosphate + H(+)</text>
        <dbReference type="Rhea" id="RHEA:23032"/>
        <dbReference type="ChEBI" id="CHEBI:15378"/>
        <dbReference type="ChEBI" id="CHEBI:30616"/>
        <dbReference type="ChEBI" id="CHEBI:43474"/>
        <dbReference type="ChEBI" id="CHEBI:137981"/>
        <dbReference type="ChEBI" id="CHEBI:147287"/>
        <dbReference type="ChEBI" id="CHEBI:456216"/>
        <dbReference type="EC" id="6.3.3.1"/>
    </reaction>
</comment>
<keyword evidence="28" id="KW-1185">Reference proteome</keyword>
<dbReference type="SUPFAM" id="SSF56059">
    <property type="entry name" value="Glutathione synthetase ATP-binding domain-like"/>
    <property type="match status" value="1"/>
</dbReference>
<dbReference type="Gene3D" id="3.30.1490.20">
    <property type="entry name" value="ATP-grasp fold, A domain"/>
    <property type="match status" value="1"/>
</dbReference>
<evidence type="ECO:0000256" key="8">
    <source>
        <dbReference type="ARBA" id="ARBA00020367"/>
    </source>
</evidence>
<dbReference type="SMART" id="SM01210">
    <property type="entry name" value="GARS_C"/>
    <property type="match status" value="1"/>
</dbReference>
<gene>
    <name evidence="27" type="ORF">E3P99_00358</name>
</gene>
<evidence type="ECO:0000256" key="22">
    <source>
        <dbReference type="ARBA" id="ARBA00047843"/>
    </source>
</evidence>
<dbReference type="Gene3D" id="3.90.650.10">
    <property type="entry name" value="PurM-like C-terminal domain"/>
    <property type="match status" value="1"/>
</dbReference>
<keyword evidence="13" id="KW-0658">Purine biosynthesis</keyword>
<comment type="function">
    <text evidence="17">Catalyzes the second and fifth step in the 'de novo' purine biosynthesis pathway; contains phosphoribosylamine--glycine ligase (GARS) and phosphoribosylformylglycinamidine cyclo-ligase (AIRS) activities.</text>
</comment>
<dbReference type="CDD" id="cd02196">
    <property type="entry name" value="PurM"/>
    <property type="match status" value="1"/>
</dbReference>
<dbReference type="HAMAP" id="MF_00741">
    <property type="entry name" value="AIRS"/>
    <property type="match status" value="1"/>
</dbReference>
<dbReference type="HAMAP" id="MF_00138">
    <property type="entry name" value="GARS"/>
    <property type="match status" value="1"/>
</dbReference>
<evidence type="ECO:0000256" key="5">
    <source>
        <dbReference type="ARBA" id="ARBA00010280"/>
    </source>
</evidence>
<dbReference type="GO" id="GO:0004641">
    <property type="term" value="F:phosphoribosylformylglycinamidine cyclo-ligase activity"/>
    <property type="evidence" value="ECO:0007669"/>
    <property type="project" value="UniProtKB-EC"/>
</dbReference>
<dbReference type="InterPro" id="IPR011761">
    <property type="entry name" value="ATP-grasp"/>
</dbReference>
<dbReference type="FunFam" id="3.90.600.10:FF:000001">
    <property type="entry name" value="Trifunctional purine biosynthetic protein adenosine-3"/>
    <property type="match status" value="1"/>
</dbReference>
<evidence type="ECO:0000313" key="27">
    <source>
        <dbReference type="EMBL" id="TIA92911.1"/>
    </source>
</evidence>
<dbReference type="GO" id="GO:0005829">
    <property type="term" value="C:cytosol"/>
    <property type="evidence" value="ECO:0007669"/>
    <property type="project" value="TreeGrafter"/>
</dbReference>
<dbReference type="FunFam" id="3.30.1330.10:FF:000001">
    <property type="entry name" value="Phosphoribosylformylglycinamidine cyclo-ligase"/>
    <property type="match status" value="1"/>
</dbReference>
<dbReference type="FunFam" id="3.30.470.20:FF:000018">
    <property type="entry name" value="Trifunctional purine biosynthetic protein adenosine-3"/>
    <property type="match status" value="1"/>
</dbReference>
<evidence type="ECO:0000256" key="7">
    <source>
        <dbReference type="ARBA" id="ARBA00013255"/>
    </source>
</evidence>
<evidence type="ECO:0000256" key="4">
    <source>
        <dbReference type="ARBA" id="ARBA00007423"/>
    </source>
</evidence>
<dbReference type="FunFam" id="3.40.50.20:FF:000006">
    <property type="entry name" value="Phosphoribosylamine--glycine ligase, chloroplastic"/>
    <property type="match status" value="1"/>
</dbReference>
<dbReference type="InterPro" id="IPR020560">
    <property type="entry name" value="PRibGlycinamide_synth_C-dom"/>
</dbReference>
<comment type="similarity">
    <text evidence="5">Belongs to the AIR synthase family.</text>
</comment>
<evidence type="ECO:0000256" key="11">
    <source>
        <dbReference type="ARBA" id="ARBA00022723"/>
    </source>
</evidence>
<dbReference type="GO" id="GO:0005524">
    <property type="term" value="F:ATP binding"/>
    <property type="evidence" value="ECO:0007669"/>
    <property type="project" value="UniProtKB-UniRule"/>
</dbReference>
<dbReference type="SUPFAM" id="SSF56042">
    <property type="entry name" value="PurM C-terminal domain-like"/>
    <property type="match status" value="1"/>
</dbReference>
<dbReference type="NCBIfam" id="TIGR00878">
    <property type="entry name" value="purM"/>
    <property type="match status" value="1"/>
</dbReference>
<dbReference type="OrthoDB" id="2018833at2759"/>
<dbReference type="InterPro" id="IPR013815">
    <property type="entry name" value="ATP_grasp_subdomain_1"/>
</dbReference>
<keyword evidence="14 24" id="KW-0067">ATP-binding</keyword>
<dbReference type="InterPro" id="IPR011054">
    <property type="entry name" value="Rudment_hybrid_motif"/>
</dbReference>
<evidence type="ECO:0000256" key="16">
    <source>
        <dbReference type="ARBA" id="ARBA00023268"/>
    </source>
</evidence>
<dbReference type="InterPro" id="IPR037123">
    <property type="entry name" value="PRibGlycinamide_synth_C_sf"/>
</dbReference>
<keyword evidence="10" id="KW-0436">Ligase</keyword>
<dbReference type="Gene3D" id="3.30.470.20">
    <property type="entry name" value="ATP-grasp fold, B domain"/>
    <property type="match status" value="1"/>
</dbReference>
<evidence type="ECO:0000256" key="14">
    <source>
        <dbReference type="ARBA" id="ARBA00022840"/>
    </source>
</evidence>
<evidence type="ECO:0000256" key="13">
    <source>
        <dbReference type="ARBA" id="ARBA00022755"/>
    </source>
</evidence>
<dbReference type="GO" id="GO:0046872">
    <property type="term" value="F:metal ion binding"/>
    <property type="evidence" value="ECO:0007669"/>
    <property type="project" value="UniProtKB-KW"/>
</dbReference>
<dbReference type="InterPro" id="IPR010918">
    <property type="entry name" value="PurM-like_C_dom"/>
</dbReference>
<comment type="similarity">
    <text evidence="4">In the N-terminal section; belongs to the GARS family.</text>
</comment>
<evidence type="ECO:0000256" key="2">
    <source>
        <dbReference type="ARBA" id="ARBA00004686"/>
    </source>
</evidence>
<dbReference type="NCBIfam" id="TIGR00877">
    <property type="entry name" value="purD"/>
    <property type="match status" value="1"/>
</dbReference>
<keyword evidence="11" id="KW-0479">Metal-binding</keyword>
<evidence type="ECO:0000256" key="12">
    <source>
        <dbReference type="ARBA" id="ARBA00022741"/>
    </source>
</evidence>
<dbReference type="GO" id="GO:0006189">
    <property type="term" value="P:'de novo' IMP biosynthetic process"/>
    <property type="evidence" value="ECO:0007669"/>
    <property type="project" value="UniProtKB-UniPathway"/>
</dbReference>
<sequence length="808" mass="85518">MSLNVLILGNGGREHTLAYTLAESALVNSIVVAPGNGGTADIAKCKNFECGHAPKDFERLVKYAVDNDINLVIPGPEQPLVDGVEGHFRRAGISVFGPSQTAAQCEGSKTFAKDFMARHSIPTAAFQNFDKSQSAAAKDYVRKCYSNGVSLVVKADGLAGGKGVIMPTTEQECISTVEDVLEKQQFGAAGSSLVLEQLLTGPELSVLAFTDGYTVHALPAAQDHKRIGEGDSGPNTGGMGAYTPAPAETPEVRKECLRIIQATVDGMRKDGFPMVGMLFTGFMVDPTGVKVLEYNVRFGDPETQALLRLLSPESDLAEIMKACVDRRLDCVKFSLREGEHAVSVVLASGGYPGKYPTGVPIKINELPKDVVAYHAGTAIKDGQLVTAGGRVIAVSAFGATLRDALDKAYKGVDAIEFEGKTFRKDIAHRALNKQTEEGMTYAQAGVSIEEGNRLVDLIKPTVKATKRSGADADIGGFGGAFDLKAAGFKDPILVCGTDGVGTKIKIAHNTKIHDSVGIDLVAMSVNDLIVQGAEPLLFLDYYACSKLQVDDAAAVIKGIAEGCRQANCALIGGETAEMPNIYSDGECEFAKSLHLTPPPPDDYDLAGFAVGAVERGEILPKDNIKAGDVLVGVGSSGIHSNGYSLVHKIVAHVYGQGADYRSIKAPWSKNDKTLAEELLTPTKIYVRSTLPAIRTGLVKGMSHITGGGFTDNIPRVLPKGLGAVVDAGTWTRPAIFDWLQKSGRVASKEMARTFNNGIGMVLVVDAGDADAVVEQVRKTGEDDVHVIGQVVQGSETSVVNVGVWEKNA</sequence>
<dbReference type="InterPro" id="IPR020562">
    <property type="entry name" value="PRibGlycinamide_synth_N"/>
</dbReference>
<evidence type="ECO:0000256" key="19">
    <source>
        <dbReference type="ARBA" id="ARBA00031908"/>
    </source>
</evidence>
<comment type="subcellular location">
    <subcellularLocation>
        <location evidence="1">Cytoplasm</location>
    </subcellularLocation>
</comment>
<evidence type="ECO:0000256" key="6">
    <source>
        <dbReference type="ARBA" id="ARBA00013047"/>
    </source>
</evidence>
<evidence type="ECO:0000256" key="15">
    <source>
        <dbReference type="ARBA" id="ARBA00023211"/>
    </source>
</evidence>
<evidence type="ECO:0000256" key="24">
    <source>
        <dbReference type="PROSITE-ProRule" id="PRU00409"/>
    </source>
</evidence>
<evidence type="ECO:0000256" key="18">
    <source>
        <dbReference type="ARBA" id="ARBA00029444"/>
    </source>
</evidence>
<dbReference type="EMBL" id="SPNW01000004">
    <property type="protein sequence ID" value="TIA92911.1"/>
    <property type="molecule type" value="Genomic_DNA"/>
</dbReference>
<comment type="similarity">
    <text evidence="18">In the C-terminal section; belongs to the AIR synthase family.</text>
</comment>
<dbReference type="GO" id="GO:0004637">
    <property type="term" value="F:phosphoribosylamine-glycine ligase activity"/>
    <property type="evidence" value="ECO:0007669"/>
    <property type="project" value="UniProtKB-EC"/>
</dbReference>
<feature type="domain" description="ATP-grasp" evidence="26">
    <location>
        <begin position="113"/>
        <end position="325"/>
    </location>
</feature>
<evidence type="ECO:0000256" key="1">
    <source>
        <dbReference type="ARBA" id="ARBA00004496"/>
    </source>
</evidence>
<keyword evidence="12 24" id="KW-0547">Nucleotide-binding</keyword>
<dbReference type="InterPro" id="IPR036921">
    <property type="entry name" value="PurM-like_N_sf"/>
</dbReference>
<dbReference type="InterPro" id="IPR000115">
    <property type="entry name" value="PRibGlycinamide_synth"/>
</dbReference>
<organism evidence="27 28">
    <name type="scientific">Wallemia hederae</name>
    <dbReference type="NCBI Taxonomy" id="1540922"/>
    <lineage>
        <taxon>Eukaryota</taxon>
        <taxon>Fungi</taxon>
        <taxon>Dikarya</taxon>
        <taxon>Basidiomycota</taxon>
        <taxon>Wallemiomycotina</taxon>
        <taxon>Wallemiomycetes</taxon>
        <taxon>Wallemiales</taxon>
        <taxon>Wallemiaceae</taxon>
        <taxon>Wallemia</taxon>
    </lineage>
</organism>
<dbReference type="GO" id="GO:0046084">
    <property type="term" value="P:adenine biosynthetic process"/>
    <property type="evidence" value="ECO:0007669"/>
    <property type="project" value="TreeGrafter"/>
</dbReference>
<dbReference type="FunFam" id="3.90.650.10:FF:000011">
    <property type="entry name" value="Phosphoribosylformylglycinamidine cyclo-ligase"/>
    <property type="match status" value="1"/>
</dbReference>
<dbReference type="PANTHER" id="PTHR10520">
    <property type="entry name" value="TRIFUNCTIONAL PURINE BIOSYNTHETIC PROTEIN ADENOSINE-3-RELATED"/>
    <property type="match status" value="1"/>
</dbReference>
<comment type="pathway">
    <text evidence="2">Purine metabolism; IMP biosynthesis via de novo pathway; 5-amino-1-(5-phospho-D-ribosyl)imidazole from N(2)-formyl-N(1)-(5-phospho-D-ribosyl)glycinamide: step 2/2.</text>
</comment>
<dbReference type="SUPFAM" id="SSF55326">
    <property type="entry name" value="PurM N-terminal domain-like"/>
    <property type="match status" value="1"/>
</dbReference>
<evidence type="ECO:0000256" key="9">
    <source>
        <dbReference type="ARBA" id="ARBA00022490"/>
    </source>
</evidence>
<dbReference type="Proteomes" id="UP000310189">
    <property type="component" value="Unassembled WGS sequence"/>
</dbReference>
<dbReference type="Pfam" id="PF01071">
    <property type="entry name" value="GARS_A"/>
    <property type="match status" value="1"/>
</dbReference>
<dbReference type="EC" id="6.3.4.13" evidence="7"/>
<protein>
    <recommendedName>
        <fullName evidence="8">Phosphoribosylformylglycinamidine cyclo-ligase</fullName>
        <ecNumber evidence="6">6.3.3.1</ecNumber>
        <ecNumber evidence="7">6.3.4.13</ecNumber>
    </recommendedName>
    <alternativeName>
        <fullName evidence="20">AIR synthase</fullName>
    </alternativeName>
    <alternativeName>
        <fullName evidence="21">AIRS</fullName>
    </alternativeName>
    <alternativeName>
        <fullName evidence="19">Phosphoribosyl-aminoimidazole synthetase</fullName>
    </alternativeName>
</protein>
<dbReference type="SUPFAM" id="SSF52440">
    <property type="entry name" value="PreATP-grasp domain"/>
    <property type="match status" value="1"/>
</dbReference>
<dbReference type="InterPro" id="IPR016188">
    <property type="entry name" value="PurM-like_N"/>
</dbReference>
<evidence type="ECO:0000256" key="25">
    <source>
        <dbReference type="SAM" id="MobiDB-lite"/>
    </source>
</evidence>
<reference evidence="27 28" key="1">
    <citation type="submission" date="2019-03" db="EMBL/GenBank/DDBJ databases">
        <title>Sequencing 23 genomes of Wallemia ichthyophaga.</title>
        <authorList>
            <person name="Gostincar C."/>
        </authorList>
    </citation>
    <scope>NUCLEOTIDE SEQUENCE [LARGE SCALE GENOMIC DNA]</scope>
    <source>
        <strain evidence="27 28">EXF-5753</strain>
    </source>
</reference>
<dbReference type="Gene3D" id="3.40.50.20">
    <property type="match status" value="1"/>
</dbReference>
<comment type="caution">
    <text evidence="27">The sequence shown here is derived from an EMBL/GenBank/DDBJ whole genome shotgun (WGS) entry which is preliminary data.</text>
</comment>
<evidence type="ECO:0000313" key="28">
    <source>
        <dbReference type="Proteomes" id="UP000310189"/>
    </source>
</evidence>
<dbReference type="InterPro" id="IPR004733">
    <property type="entry name" value="PurM_cligase"/>
</dbReference>
<dbReference type="InterPro" id="IPR020561">
    <property type="entry name" value="PRibGlycinamid_synth_ATP-grasp"/>
</dbReference>
<dbReference type="InterPro" id="IPR020559">
    <property type="entry name" value="PRibGlycinamide_synth_CS"/>
</dbReference>
<dbReference type="PANTHER" id="PTHR10520:SF12">
    <property type="entry name" value="TRIFUNCTIONAL PURINE BIOSYNTHETIC PROTEIN ADENOSINE-3"/>
    <property type="match status" value="1"/>
</dbReference>
<comment type="catalytic activity">
    <reaction evidence="22">
        <text>5-phospho-beta-D-ribosylamine + glycine + ATP = N(1)-(5-phospho-beta-D-ribosyl)glycinamide + ADP + phosphate + H(+)</text>
        <dbReference type="Rhea" id="RHEA:17453"/>
        <dbReference type="ChEBI" id="CHEBI:15378"/>
        <dbReference type="ChEBI" id="CHEBI:30616"/>
        <dbReference type="ChEBI" id="CHEBI:43474"/>
        <dbReference type="ChEBI" id="CHEBI:57305"/>
        <dbReference type="ChEBI" id="CHEBI:58681"/>
        <dbReference type="ChEBI" id="CHEBI:143788"/>
        <dbReference type="ChEBI" id="CHEBI:456216"/>
        <dbReference type="EC" id="6.3.4.13"/>
    </reaction>
</comment>
<dbReference type="SUPFAM" id="SSF51246">
    <property type="entry name" value="Rudiment single hybrid motif"/>
    <property type="match status" value="1"/>
</dbReference>
<dbReference type="Gene3D" id="3.90.600.10">
    <property type="entry name" value="Phosphoribosylglycinamide synthetase, C-terminal domain"/>
    <property type="match status" value="1"/>
</dbReference>
<evidence type="ECO:0000256" key="20">
    <source>
        <dbReference type="ARBA" id="ARBA00032931"/>
    </source>
</evidence>
<keyword evidence="9" id="KW-0963">Cytoplasm</keyword>
<dbReference type="Pfam" id="PF02769">
    <property type="entry name" value="AIRS_C"/>
    <property type="match status" value="1"/>
</dbReference>
<dbReference type="Pfam" id="PF02843">
    <property type="entry name" value="GARS_C"/>
    <property type="match status" value="1"/>
</dbReference>
<dbReference type="EC" id="6.3.3.1" evidence="6"/>
<dbReference type="Pfam" id="PF00586">
    <property type="entry name" value="AIRS"/>
    <property type="match status" value="1"/>
</dbReference>
<keyword evidence="15" id="KW-0464">Manganese</keyword>
<evidence type="ECO:0000256" key="10">
    <source>
        <dbReference type="ARBA" id="ARBA00022598"/>
    </source>
</evidence>
<dbReference type="UniPathway" id="UPA00074">
    <property type="reaction ID" value="UER00125"/>
</dbReference>
<dbReference type="PROSITE" id="PS00184">
    <property type="entry name" value="GARS"/>
    <property type="match status" value="1"/>
</dbReference>
<dbReference type="PROSITE" id="PS50975">
    <property type="entry name" value="ATP_GRASP"/>
    <property type="match status" value="1"/>
</dbReference>
<dbReference type="InterPro" id="IPR016185">
    <property type="entry name" value="PreATP-grasp_dom_sf"/>
</dbReference>
<dbReference type="SMART" id="SM01209">
    <property type="entry name" value="GARS_A"/>
    <property type="match status" value="1"/>
</dbReference>
<name>A0A4T0FWA3_9BASI</name>
<dbReference type="Pfam" id="PF02844">
    <property type="entry name" value="GARS_N"/>
    <property type="match status" value="1"/>
</dbReference>